<accession>A0A6J8DT11</accession>
<feature type="domain" description="C-type lectin" evidence="3">
    <location>
        <begin position="253"/>
        <end position="374"/>
    </location>
</feature>
<evidence type="ECO:0000256" key="1">
    <source>
        <dbReference type="ARBA" id="ARBA00023157"/>
    </source>
</evidence>
<dbReference type="CDD" id="cd00037">
    <property type="entry name" value="CLECT"/>
    <property type="match status" value="2"/>
</dbReference>
<sequence>MIFEDVSISFIVFLIPLIVSITGVKFTIEYNQQIYQSINAIDVHSESIVFCAMLCSDQDKCCVASFEKLTSSCRIDTSENCSISTYTDNGWDVMHRRLYVPPSCTDCYSYATSTYKVIEDTVDWQTARNNCYNFGGKLVELETKEENDFIKDTLTDRNADNIYFLGGYKFNANDGIRWINTPSQAMTFTDMAKGEPNNPTTEMCLGSYGPENCKGIGGKLTEIETYEENEFINNEVKTRNTGVPPSCTDCYSYATSTYKVMEDTVDWKTARDNCYNLGGKLVEIETKDENDFIKSTLTIRNADAIYFLGGYKFNMFNANDGIRWISTPSQSMTFIDMGPGEPSNPTEMCLVSYGPLGFHWADVPCDWLLSYICEFSD</sequence>
<protein>
    <submittedName>
        <fullName evidence="4">MRC</fullName>
    </submittedName>
</protein>
<reference evidence="4 5" key="1">
    <citation type="submission" date="2020-06" db="EMBL/GenBank/DDBJ databases">
        <authorList>
            <person name="Li R."/>
            <person name="Bekaert M."/>
        </authorList>
    </citation>
    <scope>NUCLEOTIDE SEQUENCE [LARGE SCALE GENOMIC DNA]</scope>
    <source>
        <strain evidence="5">wild</strain>
    </source>
</reference>
<dbReference type="PROSITE" id="PS00615">
    <property type="entry name" value="C_TYPE_LECTIN_1"/>
    <property type="match status" value="1"/>
</dbReference>
<keyword evidence="2" id="KW-0472">Membrane</keyword>
<dbReference type="SMART" id="SM00034">
    <property type="entry name" value="CLECT"/>
    <property type="match status" value="2"/>
</dbReference>
<dbReference type="InterPro" id="IPR016187">
    <property type="entry name" value="CTDL_fold"/>
</dbReference>
<organism evidence="4 5">
    <name type="scientific">Mytilus coruscus</name>
    <name type="common">Sea mussel</name>
    <dbReference type="NCBI Taxonomy" id="42192"/>
    <lineage>
        <taxon>Eukaryota</taxon>
        <taxon>Metazoa</taxon>
        <taxon>Spiralia</taxon>
        <taxon>Lophotrochozoa</taxon>
        <taxon>Mollusca</taxon>
        <taxon>Bivalvia</taxon>
        <taxon>Autobranchia</taxon>
        <taxon>Pteriomorphia</taxon>
        <taxon>Mytilida</taxon>
        <taxon>Mytiloidea</taxon>
        <taxon>Mytilidae</taxon>
        <taxon>Mytilinae</taxon>
        <taxon>Mytilus</taxon>
    </lineage>
</organism>
<evidence type="ECO:0000313" key="4">
    <source>
        <dbReference type="EMBL" id="CAC5411768.1"/>
    </source>
</evidence>
<dbReference type="Pfam" id="PF00059">
    <property type="entry name" value="Lectin_C"/>
    <property type="match status" value="2"/>
</dbReference>
<keyword evidence="1" id="KW-1015">Disulfide bond</keyword>
<keyword evidence="5" id="KW-1185">Reference proteome</keyword>
<proteinExistence type="predicted"/>
<evidence type="ECO:0000256" key="2">
    <source>
        <dbReference type="SAM" id="Phobius"/>
    </source>
</evidence>
<dbReference type="EMBL" id="CACVKT020007907">
    <property type="protein sequence ID" value="CAC5411768.1"/>
    <property type="molecule type" value="Genomic_DNA"/>
</dbReference>
<keyword evidence="2" id="KW-0812">Transmembrane</keyword>
<gene>
    <name evidence="4" type="ORF">MCOR_44818</name>
</gene>
<dbReference type="OrthoDB" id="6162106at2759"/>
<name>A0A6J8DT11_MYTCO</name>
<dbReference type="InterPro" id="IPR018378">
    <property type="entry name" value="C-type_lectin_CS"/>
</dbReference>
<dbReference type="InterPro" id="IPR050111">
    <property type="entry name" value="C-type_lectin/snaclec_domain"/>
</dbReference>
<evidence type="ECO:0000259" key="3">
    <source>
        <dbReference type="PROSITE" id="PS50041"/>
    </source>
</evidence>
<dbReference type="InterPro" id="IPR001304">
    <property type="entry name" value="C-type_lectin-like"/>
</dbReference>
<keyword evidence="2" id="KW-1133">Transmembrane helix</keyword>
<dbReference type="PANTHER" id="PTHR22803">
    <property type="entry name" value="MANNOSE, PHOSPHOLIPASE, LECTIN RECEPTOR RELATED"/>
    <property type="match status" value="1"/>
</dbReference>
<dbReference type="Proteomes" id="UP000507470">
    <property type="component" value="Unassembled WGS sequence"/>
</dbReference>
<feature type="domain" description="C-type lectin" evidence="3">
    <location>
        <begin position="110"/>
        <end position="205"/>
    </location>
</feature>
<dbReference type="SUPFAM" id="SSF56436">
    <property type="entry name" value="C-type lectin-like"/>
    <property type="match status" value="2"/>
</dbReference>
<dbReference type="PROSITE" id="PS50041">
    <property type="entry name" value="C_TYPE_LECTIN_2"/>
    <property type="match status" value="2"/>
</dbReference>
<dbReference type="Gene3D" id="3.10.100.10">
    <property type="entry name" value="Mannose-Binding Protein A, subunit A"/>
    <property type="match status" value="2"/>
</dbReference>
<evidence type="ECO:0000313" key="5">
    <source>
        <dbReference type="Proteomes" id="UP000507470"/>
    </source>
</evidence>
<dbReference type="AlphaFoldDB" id="A0A6J8DT11"/>
<dbReference type="InterPro" id="IPR016186">
    <property type="entry name" value="C-type_lectin-like/link_sf"/>
</dbReference>
<feature type="transmembrane region" description="Helical" evidence="2">
    <location>
        <begin position="6"/>
        <end position="28"/>
    </location>
</feature>